<keyword evidence="7 8" id="KW-0472">Membrane</keyword>
<keyword evidence="10" id="KW-1185">Reference proteome</keyword>
<feature type="transmembrane region" description="Helical" evidence="8">
    <location>
        <begin position="124"/>
        <end position="150"/>
    </location>
</feature>
<feature type="transmembrane region" description="Helical" evidence="8">
    <location>
        <begin position="162"/>
        <end position="181"/>
    </location>
</feature>
<gene>
    <name evidence="9" type="ORF">PM10SUCC1_33350</name>
</gene>
<dbReference type="PANTHER" id="PTHR30269:SF37">
    <property type="entry name" value="MEMBRANE TRANSPORTER PROTEIN"/>
    <property type="match status" value="1"/>
</dbReference>
<protein>
    <recommendedName>
        <fullName evidence="8">Probable membrane transporter protein</fullName>
    </recommendedName>
</protein>
<feature type="transmembrane region" description="Helical" evidence="8">
    <location>
        <begin position="222"/>
        <end position="239"/>
    </location>
</feature>
<evidence type="ECO:0000256" key="1">
    <source>
        <dbReference type="ARBA" id="ARBA00004651"/>
    </source>
</evidence>
<comment type="subcellular location">
    <subcellularLocation>
        <location evidence="1 8">Cell membrane</location>
        <topology evidence="1 8">Multi-pass membrane protein</topology>
    </subcellularLocation>
</comment>
<feature type="transmembrane region" description="Helical" evidence="8">
    <location>
        <begin position="7"/>
        <end position="32"/>
    </location>
</feature>
<keyword evidence="4 8" id="KW-1003">Cell membrane</keyword>
<dbReference type="InterPro" id="IPR052017">
    <property type="entry name" value="TSUP"/>
</dbReference>
<dbReference type="Pfam" id="PF01925">
    <property type="entry name" value="TauE"/>
    <property type="match status" value="1"/>
</dbReference>
<dbReference type="Proteomes" id="UP001144471">
    <property type="component" value="Unassembled WGS sequence"/>
</dbReference>
<keyword evidence="5 8" id="KW-0812">Transmembrane</keyword>
<accession>A0A9W6GPR9</accession>
<evidence type="ECO:0000256" key="2">
    <source>
        <dbReference type="ARBA" id="ARBA00009142"/>
    </source>
</evidence>
<feature type="transmembrane region" description="Helical" evidence="8">
    <location>
        <begin position="93"/>
        <end position="112"/>
    </location>
</feature>
<dbReference type="InterPro" id="IPR002781">
    <property type="entry name" value="TM_pro_TauE-like"/>
</dbReference>
<feature type="transmembrane region" description="Helical" evidence="8">
    <location>
        <begin position="38"/>
        <end position="57"/>
    </location>
</feature>
<feature type="transmembrane region" description="Helical" evidence="8">
    <location>
        <begin position="193"/>
        <end position="210"/>
    </location>
</feature>
<evidence type="ECO:0000256" key="3">
    <source>
        <dbReference type="ARBA" id="ARBA00022448"/>
    </source>
</evidence>
<evidence type="ECO:0000256" key="7">
    <source>
        <dbReference type="ARBA" id="ARBA00023136"/>
    </source>
</evidence>
<dbReference type="PANTHER" id="PTHR30269">
    <property type="entry name" value="TRANSMEMBRANE PROTEIN YFCA"/>
    <property type="match status" value="1"/>
</dbReference>
<evidence type="ECO:0000256" key="4">
    <source>
        <dbReference type="ARBA" id="ARBA00022475"/>
    </source>
</evidence>
<feature type="transmembrane region" description="Helical" evidence="8">
    <location>
        <begin position="69"/>
        <end position="87"/>
    </location>
</feature>
<dbReference type="EMBL" id="BSDY01000025">
    <property type="protein sequence ID" value="GLI57821.1"/>
    <property type="molecule type" value="Genomic_DNA"/>
</dbReference>
<evidence type="ECO:0000256" key="5">
    <source>
        <dbReference type="ARBA" id="ARBA00022692"/>
    </source>
</evidence>
<dbReference type="GO" id="GO:0005886">
    <property type="term" value="C:plasma membrane"/>
    <property type="evidence" value="ECO:0007669"/>
    <property type="project" value="UniProtKB-SubCell"/>
</dbReference>
<organism evidence="9 10">
    <name type="scientific">Propionigenium maris DSM 9537</name>
    <dbReference type="NCBI Taxonomy" id="1123000"/>
    <lineage>
        <taxon>Bacteria</taxon>
        <taxon>Fusobacteriati</taxon>
        <taxon>Fusobacteriota</taxon>
        <taxon>Fusobacteriia</taxon>
        <taxon>Fusobacteriales</taxon>
        <taxon>Fusobacteriaceae</taxon>
        <taxon>Propionigenium</taxon>
    </lineage>
</organism>
<name>A0A9W6GPR9_9FUSO</name>
<reference evidence="9" key="1">
    <citation type="submission" date="2022-12" db="EMBL/GenBank/DDBJ databases">
        <title>Reference genome sequencing for broad-spectrum identification of bacterial and archaeal isolates by mass spectrometry.</title>
        <authorList>
            <person name="Sekiguchi Y."/>
            <person name="Tourlousse D.M."/>
        </authorList>
    </citation>
    <scope>NUCLEOTIDE SEQUENCE</scope>
    <source>
        <strain evidence="9">10succ1</strain>
    </source>
</reference>
<sequence>MEFIYIGAAFFFSTFVQGFTSFGFSLVAIPLLSLFLDAKLIIIITVTYSLVVNSIIFRKYYRDARLTRILPLLISAIVFTFVGVSYLNTIDDYLLRLVIGILLVVVGIINNFGVRFNLKKPEKFYLPVGAVSGVLNGIGGISGPPVLVFLSNIDLNRSQFKATLSSYFLTLNIVAILTYIYKGFYTPENLRIIWTYLPHVVIGTGIGLYTSTKVEEKLFKRIINIAIPIMGLNIVWKLFI</sequence>
<comment type="caution">
    <text evidence="9">The sequence shown here is derived from an EMBL/GenBank/DDBJ whole genome shotgun (WGS) entry which is preliminary data.</text>
</comment>
<keyword evidence="3" id="KW-0813">Transport</keyword>
<proteinExistence type="inferred from homology"/>
<keyword evidence="6 8" id="KW-1133">Transmembrane helix</keyword>
<evidence type="ECO:0000256" key="8">
    <source>
        <dbReference type="RuleBase" id="RU363041"/>
    </source>
</evidence>
<evidence type="ECO:0000256" key="6">
    <source>
        <dbReference type="ARBA" id="ARBA00022989"/>
    </source>
</evidence>
<evidence type="ECO:0000313" key="10">
    <source>
        <dbReference type="Proteomes" id="UP001144471"/>
    </source>
</evidence>
<comment type="similarity">
    <text evidence="2 8">Belongs to the 4-toluene sulfonate uptake permease (TSUP) (TC 2.A.102) family.</text>
</comment>
<dbReference type="RefSeq" id="WP_281837496.1">
    <property type="nucleotide sequence ID" value="NZ_BSDY01000025.1"/>
</dbReference>
<evidence type="ECO:0000313" key="9">
    <source>
        <dbReference type="EMBL" id="GLI57821.1"/>
    </source>
</evidence>
<dbReference type="AlphaFoldDB" id="A0A9W6GPR9"/>